<gene>
    <name evidence="2" type="ORF">HMPREF1090_05706</name>
</gene>
<evidence type="ECO:0008006" key="4">
    <source>
        <dbReference type="Google" id="ProtNLM"/>
    </source>
</evidence>
<dbReference type="HOGENOM" id="CLU_154419_0_0_9"/>
<reference evidence="2 3" key="1">
    <citation type="submission" date="2013-01" db="EMBL/GenBank/DDBJ databases">
        <title>The Genome Sequence of Clostridium clostridioforme 90A8.</title>
        <authorList>
            <consortium name="The Broad Institute Genome Sequencing Platform"/>
            <person name="Earl A."/>
            <person name="Ward D."/>
            <person name="Feldgarden M."/>
            <person name="Gevers D."/>
            <person name="Courvalin P."/>
            <person name="Lambert T."/>
            <person name="Walker B."/>
            <person name="Young S.K."/>
            <person name="Zeng Q."/>
            <person name="Gargeya S."/>
            <person name="Fitzgerald M."/>
            <person name="Haas B."/>
            <person name="Abouelleil A."/>
            <person name="Alvarado L."/>
            <person name="Arachchi H.M."/>
            <person name="Berlin A.M."/>
            <person name="Chapman S.B."/>
            <person name="Dewar J."/>
            <person name="Goldberg J."/>
            <person name="Griggs A."/>
            <person name="Gujja S."/>
            <person name="Hansen M."/>
            <person name="Howarth C."/>
            <person name="Imamovic A."/>
            <person name="Larimer J."/>
            <person name="McCowan C."/>
            <person name="Murphy C."/>
            <person name="Neiman D."/>
            <person name="Pearson M."/>
            <person name="Priest M."/>
            <person name="Roberts A."/>
            <person name="Saif S."/>
            <person name="Shea T."/>
            <person name="Sisk P."/>
            <person name="Sykes S."/>
            <person name="Wortman J."/>
            <person name="Nusbaum C."/>
            <person name="Birren B."/>
        </authorList>
    </citation>
    <scope>NUCLEOTIDE SEQUENCE [LARGE SCALE GENOMIC DNA]</scope>
    <source>
        <strain evidence="2 3">90A8</strain>
    </source>
</reference>
<proteinExistence type="predicted"/>
<sequence>MKKRLLILMTVTGMIILLGGLLTYGLGVHEIIPVPRPDLIVVGTSLIGILLIVSGVCDLFVKKTKEMEIEENDERNISLSNAAMASGFKVMNVTIAVSIFALIFTGYMTVVPCFTIIGAYAIGQIVFIVRLWYLHKTM</sequence>
<evidence type="ECO:0000256" key="1">
    <source>
        <dbReference type="SAM" id="Phobius"/>
    </source>
</evidence>
<comment type="caution">
    <text evidence="2">The sequence shown here is derived from an EMBL/GenBank/DDBJ whole genome shotgun (WGS) entry which is preliminary data.</text>
</comment>
<dbReference type="RefSeq" id="WP_002595106.1">
    <property type="nucleotide sequence ID" value="NZ_KB851002.1"/>
</dbReference>
<dbReference type="AlphaFoldDB" id="A0A0E2H1U5"/>
<dbReference type="EMBL" id="AGYR01000081">
    <property type="protein sequence ID" value="ENZ05331.1"/>
    <property type="molecule type" value="Genomic_DNA"/>
</dbReference>
<dbReference type="GeneID" id="75080990"/>
<feature type="transmembrane region" description="Helical" evidence="1">
    <location>
        <begin position="82"/>
        <end position="103"/>
    </location>
</feature>
<name>A0A0E2H1U5_9FIRM</name>
<dbReference type="Proteomes" id="UP000013085">
    <property type="component" value="Unassembled WGS sequence"/>
</dbReference>
<protein>
    <recommendedName>
        <fullName evidence="4">DUF2178 domain-containing protein</fullName>
    </recommendedName>
</protein>
<accession>A0A0E2H1U5</accession>
<feature type="transmembrane region" description="Helical" evidence="1">
    <location>
        <begin position="5"/>
        <end position="27"/>
    </location>
</feature>
<feature type="transmembrane region" description="Helical" evidence="1">
    <location>
        <begin position="109"/>
        <end position="133"/>
    </location>
</feature>
<keyword evidence="1" id="KW-0472">Membrane</keyword>
<organism evidence="2 3">
    <name type="scientific">[Clostridium] clostridioforme 90A8</name>
    <dbReference type="NCBI Taxonomy" id="999408"/>
    <lineage>
        <taxon>Bacteria</taxon>
        <taxon>Bacillati</taxon>
        <taxon>Bacillota</taxon>
        <taxon>Clostridia</taxon>
        <taxon>Lachnospirales</taxon>
        <taxon>Lachnospiraceae</taxon>
        <taxon>Enterocloster</taxon>
    </lineage>
</organism>
<feature type="transmembrane region" description="Helical" evidence="1">
    <location>
        <begin position="39"/>
        <end position="61"/>
    </location>
</feature>
<keyword evidence="1" id="KW-0812">Transmembrane</keyword>
<keyword evidence="1" id="KW-1133">Transmembrane helix</keyword>
<evidence type="ECO:0000313" key="2">
    <source>
        <dbReference type="EMBL" id="ENZ05331.1"/>
    </source>
</evidence>
<evidence type="ECO:0000313" key="3">
    <source>
        <dbReference type="Proteomes" id="UP000013085"/>
    </source>
</evidence>